<proteinExistence type="predicted"/>
<name>A0A1I7XNH6_HETBA</name>
<keyword evidence="1" id="KW-0175">Coiled coil</keyword>
<accession>A0A1I7XNH6</accession>
<keyword evidence="2" id="KW-1185">Reference proteome</keyword>
<dbReference type="WBParaSite" id="Hba_19036">
    <property type="protein sequence ID" value="Hba_19036"/>
    <property type="gene ID" value="Hba_19036"/>
</dbReference>
<evidence type="ECO:0000313" key="3">
    <source>
        <dbReference type="WBParaSite" id="Hba_19036"/>
    </source>
</evidence>
<evidence type="ECO:0000256" key="1">
    <source>
        <dbReference type="SAM" id="Coils"/>
    </source>
</evidence>
<evidence type="ECO:0000313" key="2">
    <source>
        <dbReference type="Proteomes" id="UP000095283"/>
    </source>
</evidence>
<reference evidence="3" key="1">
    <citation type="submission" date="2016-11" db="UniProtKB">
        <authorList>
            <consortium name="WormBaseParasite"/>
        </authorList>
    </citation>
    <scope>IDENTIFICATION</scope>
</reference>
<dbReference type="AlphaFoldDB" id="A0A1I7XNH6"/>
<dbReference type="Proteomes" id="UP000095283">
    <property type="component" value="Unplaced"/>
</dbReference>
<sequence length="163" mass="18544">MDMKQFIIRTNKKEKITMNEVNDRISVLEERMNQLSIENANLTKINDELSQLLVTMTNKFQGEVSSLRSEFQSIQPTIPIPTNLRVGRVLNDGCYEIIWDLPRVKGYKVLTNGVERGIVKAPNNAARISDLEQEIEHVIQLQVIDLDGRLGEISKSLVIPKAE</sequence>
<organism evidence="2 3">
    <name type="scientific">Heterorhabditis bacteriophora</name>
    <name type="common">Entomopathogenic nematode worm</name>
    <dbReference type="NCBI Taxonomy" id="37862"/>
    <lineage>
        <taxon>Eukaryota</taxon>
        <taxon>Metazoa</taxon>
        <taxon>Ecdysozoa</taxon>
        <taxon>Nematoda</taxon>
        <taxon>Chromadorea</taxon>
        <taxon>Rhabditida</taxon>
        <taxon>Rhabditina</taxon>
        <taxon>Rhabditomorpha</taxon>
        <taxon>Strongyloidea</taxon>
        <taxon>Heterorhabditidae</taxon>
        <taxon>Heterorhabditis</taxon>
    </lineage>
</organism>
<feature type="coiled-coil region" evidence="1">
    <location>
        <begin position="11"/>
        <end position="52"/>
    </location>
</feature>
<protein>
    <submittedName>
        <fullName evidence="3">Fibronectin type-III domain-containing protein</fullName>
    </submittedName>
</protein>